<evidence type="ECO:0000256" key="1">
    <source>
        <dbReference type="ARBA" id="ARBA00023015"/>
    </source>
</evidence>
<dbReference type="InterPro" id="IPR039425">
    <property type="entry name" value="RNA_pol_sigma-70-like"/>
</dbReference>
<evidence type="ECO:0000256" key="3">
    <source>
        <dbReference type="ARBA" id="ARBA00023163"/>
    </source>
</evidence>
<dbReference type="GO" id="GO:0016987">
    <property type="term" value="F:sigma factor activity"/>
    <property type="evidence" value="ECO:0007669"/>
    <property type="project" value="UniProtKB-KW"/>
</dbReference>
<keyword evidence="3" id="KW-0804">Transcription</keyword>
<keyword evidence="2" id="KW-0731">Sigma factor</keyword>
<dbReference type="InterPro" id="IPR013325">
    <property type="entry name" value="RNA_pol_sigma_r2"/>
</dbReference>
<gene>
    <name evidence="5" type="ORF">LCGC14_2081040</name>
</gene>
<reference evidence="5" key="1">
    <citation type="journal article" date="2015" name="Nature">
        <title>Complex archaea that bridge the gap between prokaryotes and eukaryotes.</title>
        <authorList>
            <person name="Spang A."/>
            <person name="Saw J.H."/>
            <person name="Jorgensen S.L."/>
            <person name="Zaremba-Niedzwiedzka K."/>
            <person name="Martijn J."/>
            <person name="Lind A.E."/>
            <person name="van Eijk R."/>
            <person name="Schleper C."/>
            <person name="Guy L."/>
            <person name="Ettema T.J."/>
        </authorList>
    </citation>
    <scope>NUCLEOTIDE SEQUENCE</scope>
</reference>
<dbReference type="PANTHER" id="PTHR43133">
    <property type="entry name" value="RNA POLYMERASE ECF-TYPE SIGMA FACTO"/>
    <property type="match status" value="1"/>
</dbReference>
<proteinExistence type="predicted"/>
<dbReference type="Pfam" id="PF04542">
    <property type="entry name" value="Sigma70_r2"/>
    <property type="match status" value="1"/>
</dbReference>
<dbReference type="EMBL" id="LAZR01025152">
    <property type="protein sequence ID" value="KKL72826.1"/>
    <property type="molecule type" value="Genomic_DNA"/>
</dbReference>
<dbReference type="GO" id="GO:0006352">
    <property type="term" value="P:DNA-templated transcription initiation"/>
    <property type="evidence" value="ECO:0007669"/>
    <property type="project" value="InterPro"/>
</dbReference>
<feature type="non-terminal residue" evidence="5">
    <location>
        <position position="113"/>
    </location>
</feature>
<dbReference type="InterPro" id="IPR007627">
    <property type="entry name" value="RNA_pol_sigma70_r2"/>
</dbReference>
<evidence type="ECO:0000259" key="4">
    <source>
        <dbReference type="Pfam" id="PF04542"/>
    </source>
</evidence>
<dbReference type="AlphaFoldDB" id="A0A0F9F2Z6"/>
<dbReference type="NCBIfam" id="TIGR02937">
    <property type="entry name" value="sigma70-ECF"/>
    <property type="match status" value="1"/>
</dbReference>
<dbReference type="InterPro" id="IPR014284">
    <property type="entry name" value="RNA_pol_sigma-70_dom"/>
</dbReference>
<protein>
    <recommendedName>
        <fullName evidence="4">RNA polymerase sigma-70 region 2 domain-containing protein</fullName>
    </recommendedName>
</protein>
<sequence>MKHPDRSDRKAHQAVTDEQLLYRYTQGETAAFETLVRRYRVELFRFLARFLGDRTLAEDVFQEAFLQVHLSAGGFDVTRRLKPWLYTIAANKARDAIRHRSRRSAAALDAKIS</sequence>
<name>A0A0F9F2Z6_9ZZZZ</name>
<evidence type="ECO:0000256" key="2">
    <source>
        <dbReference type="ARBA" id="ARBA00023082"/>
    </source>
</evidence>
<dbReference type="SUPFAM" id="SSF88946">
    <property type="entry name" value="Sigma2 domain of RNA polymerase sigma factors"/>
    <property type="match status" value="1"/>
</dbReference>
<feature type="domain" description="RNA polymerase sigma-70 region 2" evidence="4">
    <location>
        <begin position="35"/>
        <end position="103"/>
    </location>
</feature>
<evidence type="ECO:0000313" key="5">
    <source>
        <dbReference type="EMBL" id="KKL72826.1"/>
    </source>
</evidence>
<dbReference type="PANTHER" id="PTHR43133:SF25">
    <property type="entry name" value="RNA POLYMERASE SIGMA FACTOR RFAY-RELATED"/>
    <property type="match status" value="1"/>
</dbReference>
<comment type="caution">
    <text evidence="5">The sequence shown here is derived from an EMBL/GenBank/DDBJ whole genome shotgun (WGS) entry which is preliminary data.</text>
</comment>
<keyword evidence="1" id="KW-0805">Transcription regulation</keyword>
<dbReference type="Gene3D" id="1.10.1740.10">
    <property type="match status" value="1"/>
</dbReference>
<organism evidence="5">
    <name type="scientific">marine sediment metagenome</name>
    <dbReference type="NCBI Taxonomy" id="412755"/>
    <lineage>
        <taxon>unclassified sequences</taxon>
        <taxon>metagenomes</taxon>
        <taxon>ecological metagenomes</taxon>
    </lineage>
</organism>
<accession>A0A0F9F2Z6</accession>